<organism evidence="13 15">
    <name type="scientific">Microbulbifer thermotolerans</name>
    <dbReference type="NCBI Taxonomy" id="252514"/>
    <lineage>
        <taxon>Bacteria</taxon>
        <taxon>Pseudomonadati</taxon>
        <taxon>Pseudomonadota</taxon>
        <taxon>Gammaproteobacteria</taxon>
        <taxon>Cellvibrionales</taxon>
        <taxon>Microbulbiferaceae</taxon>
        <taxon>Microbulbifer</taxon>
    </lineage>
</organism>
<evidence type="ECO:0000256" key="5">
    <source>
        <dbReference type="ARBA" id="ARBA00022519"/>
    </source>
</evidence>
<proteinExistence type="inferred from homology"/>
<evidence type="ECO:0000256" key="1">
    <source>
        <dbReference type="ARBA" id="ARBA00004377"/>
    </source>
</evidence>
<comment type="subcellular location">
    <subcellularLocation>
        <location evidence="1">Cell inner membrane</location>
        <topology evidence="1">Single-pass membrane protein</topology>
    </subcellularLocation>
</comment>
<keyword evidence="3" id="KW-1003">Cell membrane</keyword>
<evidence type="ECO:0000256" key="3">
    <source>
        <dbReference type="ARBA" id="ARBA00022475"/>
    </source>
</evidence>
<gene>
    <name evidence="13" type="ORF">A3224_02735</name>
    <name evidence="14" type="ORF">OQJ68_12515</name>
</gene>
<evidence type="ECO:0000256" key="2">
    <source>
        <dbReference type="ARBA" id="ARBA00021549"/>
    </source>
</evidence>
<evidence type="ECO:0000256" key="10">
    <source>
        <dbReference type="ARBA" id="ARBA00030775"/>
    </source>
</evidence>
<keyword evidence="6 11" id="KW-0812">Transmembrane</keyword>
<dbReference type="EMBL" id="JAPHQB010000021">
    <property type="protein sequence ID" value="MCX2802609.1"/>
    <property type="molecule type" value="Genomic_DNA"/>
</dbReference>
<dbReference type="STRING" id="252514.A3224_02735"/>
<keyword evidence="4" id="KW-0488">Methylation</keyword>
<feature type="domain" description="General secretion pathway GspH" evidence="12">
    <location>
        <begin position="46"/>
        <end position="160"/>
    </location>
</feature>
<dbReference type="SUPFAM" id="SSF54523">
    <property type="entry name" value="Pili subunits"/>
    <property type="match status" value="1"/>
</dbReference>
<reference evidence="14" key="3">
    <citation type="submission" date="2022-11" db="EMBL/GenBank/DDBJ databases">
        <title>Chitin-degrading and fungicidal potential of chitinolytic bacterial strains from marine environment of the Pacific Ocean regions.</title>
        <authorList>
            <person name="Pentekhina I."/>
            <person name="Nedashkovskaya O."/>
            <person name="Seitkalieva A."/>
            <person name="Podvolotskaya A."/>
            <person name="Tekutyeva L."/>
            <person name="Balabanova L."/>
        </authorList>
    </citation>
    <scope>NUCLEOTIDE SEQUENCE</scope>
    <source>
        <strain evidence="14">KMM 6838</strain>
    </source>
</reference>
<keyword evidence="5" id="KW-0997">Cell inner membrane</keyword>
<dbReference type="GeneID" id="76606965"/>
<dbReference type="Pfam" id="PF07963">
    <property type="entry name" value="N_methyl"/>
    <property type="match status" value="1"/>
</dbReference>
<dbReference type="InterPro" id="IPR012902">
    <property type="entry name" value="N_methyl_site"/>
</dbReference>
<dbReference type="Gene3D" id="3.55.40.10">
    <property type="entry name" value="minor pseudopilin epsh domain"/>
    <property type="match status" value="1"/>
</dbReference>
<dbReference type="KEGG" id="mthd:A3224_02735"/>
<evidence type="ECO:0000313" key="13">
    <source>
        <dbReference type="EMBL" id="AMX01640.1"/>
    </source>
</evidence>
<sequence>MSNFRRLAGFTIVELMVVLMILGIITAMAVPSFNTMIKNNRVATMTNDLNGLLQYARAEAVRRGGGVRVSAIDGDVANGLRVWFDSNSDNGFDSGEELRELNIDLATLALDANIGGANAKNVDFTFNARGGGSLGNTLTLKLCDDRTGNHGRELELLVSGAIRLNTGIACSSGD</sequence>
<reference evidence="15" key="1">
    <citation type="submission" date="2016-03" db="EMBL/GenBank/DDBJ databases">
        <authorList>
            <person name="Lee Y.-S."/>
            <person name="Choi Y.-L."/>
        </authorList>
    </citation>
    <scope>NUCLEOTIDE SEQUENCE [LARGE SCALE GENOMIC DNA]</scope>
    <source>
        <strain evidence="15">DAU221</strain>
    </source>
</reference>
<dbReference type="Proteomes" id="UP000076077">
    <property type="component" value="Chromosome"/>
</dbReference>
<evidence type="ECO:0000313" key="14">
    <source>
        <dbReference type="EMBL" id="MCX2802609.1"/>
    </source>
</evidence>
<evidence type="ECO:0000256" key="7">
    <source>
        <dbReference type="ARBA" id="ARBA00022989"/>
    </source>
</evidence>
<name>A0A143HJI4_MICTH</name>
<dbReference type="GO" id="GO:0015627">
    <property type="term" value="C:type II protein secretion system complex"/>
    <property type="evidence" value="ECO:0007669"/>
    <property type="project" value="InterPro"/>
</dbReference>
<keyword evidence="7 11" id="KW-1133">Transmembrane helix</keyword>
<dbReference type="GO" id="GO:0005886">
    <property type="term" value="C:plasma membrane"/>
    <property type="evidence" value="ECO:0007669"/>
    <property type="project" value="UniProtKB-SubCell"/>
</dbReference>
<evidence type="ECO:0000256" key="9">
    <source>
        <dbReference type="ARBA" id="ARBA00025772"/>
    </source>
</evidence>
<keyword evidence="8 11" id="KW-0472">Membrane</keyword>
<accession>A0A143HJI4</accession>
<evidence type="ECO:0000313" key="15">
    <source>
        <dbReference type="Proteomes" id="UP000076077"/>
    </source>
</evidence>
<keyword evidence="15" id="KW-1185">Reference proteome</keyword>
<dbReference type="RefSeq" id="WP_067151166.1">
    <property type="nucleotide sequence ID" value="NZ_CP014864.1"/>
</dbReference>
<feature type="transmembrane region" description="Helical" evidence="11">
    <location>
        <begin position="7"/>
        <end position="30"/>
    </location>
</feature>
<dbReference type="NCBIfam" id="TIGR02532">
    <property type="entry name" value="IV_pilin_GFxxxE"/>
    <property type="match status" value="1"/>
</dbReference>
<dbReference type="Proteomes" id="UP001209730">
    <property type="component" value="Unassembled WGS sequence"/>
</dbReference>
<dbReference type="AlphaFoldDB" id="A0A143HJI4"/>
<reference evidence="13" key="2">
    <citation type="submission" date="2016-03" db="EMBL/GenBank/DDBJ databases">
        <authorList>
            <person name="Ploux O."/>
        </authorList>
    </citation>
    <scope>NUCLEOTIDE SEQUENCE [LARGE SCALE GENOMIC DNA]</scope>
    <source>
        <strain evidence="13">DAU221</strain>
    </source>
</reference>
<protein>
    <recommendedName>
        <fullName evidence="2">Type II secretion system protein H</fullName>
    </recommendedName>
    <alternativeName>
        <fullName evidence="10">General secretion pathway protein H</fullName>
    </alternativeName>
</protein>
<dbReference type="GO" id="GO:0015628">
    <property type="term" value="P:protein secretion by the type II secretion system"/>
    <property type="evidence" value="ECO:0007669"/>
    <property type="project" value="InterPro"/>
</dbReference>
<dbReference type="InterPro" id="IPR022346">
    <property type="entry name" value="T2SS_GspH"/>
</dbReference>
<dbReference type="Pfam" id="PF12019">
    <property type="entry name" value="GspH"/>
    <property type="match status" value="1"/>
</dbReference>
<evidence type="ECO:0000259" key="12">
    <source>
        <dbReference type="Pfam" id="PF12019"/>
    </source>
</evidence>
<comment type="similarity">
    <text evidence="9">Belongs to the GSP H family.</text>
</comment>
<evidence type="ECO:0000256" key="6">
    <source>
        <dbReference type="ARBA" id="ARBA00022692"/>
    </source>
</evidence>
<evidence type="ECO:0000256" key="4">
    <source>
        <dbReference type="ARBA" id="ARBA00022481"/>
    </source>
</evidence>
<dbReference type="OrthoDB" id="2313614at2"/>
<dbReference type="InterPro" id="IPR045584">
    <property type="entry name" value="Pilin-like"/>
</dbReference>
<evidence type="ECO:0000256" key="8">
    <source>
        <dbReference type="ARBA" id="ARBA00023136"/>
    </source>
</evidence>
<dbReference type="EMBL" id="CP014864">
    <property type="protein sequence ID" value="AMX01640.1"/>
    <property type="molecule type" value="Genomic_DNA"/>
</dbReference>
<evidence type="ECO:0000256" key="11">
    <source>
        <dbReference type="SAM" id="Phobius"/>
    </source>
</evidence>